<dbReference type="GO" id="GO:0016020">
    <property type="term" value="C:membrane"/>
    <property type="evidence" value="ECO:0007669"/>
    <property type="project" value="InterPro"/>
</dbReference>
<keyword evidence="7 8" id="KW-0472">Membrane</keyword>
<dbReference type="AlphaFoldDB" id="A0A511VD18"/>
<feature type="transmembrane region" description="Helical" evidence="8">
    <location>
        <begin position="110"/>
        <end position="130"/>
    </location>
</feature>
<comment type="caution">
    <text evidence="9">The sequence shown here is derived from an EMBL/GenBank/DDBJ whole genome shotgun (WGS) entry which is preliminary data.</text>
</comment>
<evidence type="ECO:0000256" key="8">
    <source>
        <dbReference type="SAM" id="Phobius"/>
    </source>
</evidence>
<keyword evidence="5" id="KW-0378">Hydrolase</keyword>
<dbReference type="EMBL" id="BJXX01000225">
    <property type="protein sequence ID" value="GEN36755.1"/>
    <property type="molecule type" value="Genomic_DNA"/>
</dbReference>
<evidence type="ECO:0008006" key="11">
    <source>
        <dbReference type="Google" id="ProtNLM"/>
    </source>
</evidence>
<gene>
    <name evidence="9" type="ORF">ADA01nite_42150</name>
</gene>
<feature type="transmembrane region" description="Helical" evidence="8">
    <location>
        <begin position="81"/>
        <end position="104"/>
    </location>
</feature>
<evidence type="ECO:0000313" key="9">
    <source>
        <dbReference type="EMBL" id="GEN36755.1"/>
    </source>
</evidence>
<feature type="transmembrane region" description="Helical" evidence="8">
    <location>
        <begin position="142"/>
        <end position="161"/>
    </location>
</feature>
<name>A0A511VD18_9BACL</name>
<keyword evidence="10" id="KW-1185">Reference proteome</keyword>
<proteinExistence type="predicted"/>
<keyword evidence="4 8" id="KW-0812">Transmembrane</keyword>
<dbReference type="SMART" id="SM00793">
    <property type="entry name" value="AgrB"/>
    <property type="match status" value="1"/>
</dbReference>
<protein>
    <recommendedName>
        <fullName evidence="11">Accessory gene regulator B</fullName>
    </recommendedName>
</protein>
<evidence type="ECO:0000256" key="1">
    <source>
        <dbReference type="ARBA" id="ARBA00022475"/>
    </source>
</evidence>
<keyword evidence="2" id="KW-0673">Quorum sensing</keyword>
<evidence type="ECO:0000256" key="5">
    <source>
        <dbReference type="ARBA" id="ARBA00022801"/>
    </source>
</evidence>
<keyword evidence="3" id="KW-0645">Protease</keyword>
<feature type="transmembrane region" description="Helical" evidence="8">
    <location>
        <begin position="173"/>
        <end position="196"/>
    </location>
</feature>
<evidence type="ECO:0000256" key="7">
    <source>
        <dbReference type="ARBA" id="ARBA00023136"/>
    </source>
</evidence>
<sequence>MSKKLADSLALSLARHSAVPYSPAVLSYGLQILLNAAIKIALLSLVGWMLNILLELYLIVFFFGSLRMITGGVHAHTFKGCLTVSLISFVLLTVSLPFTFPFFIQHTQLVLLLMLAFGSALTFLYVPGKWGNRKFTNQRIRISKWLSLLYLLGVITAAWYASVYPDEAAARPFLRVCWLAMLGMTWQYILVTPFGYKLFRAERSNI</sequence>
<evidence type="ECO:0000256" key="6">
    <source>
        <dbReference type="ARBA" id="ARBA00022989"/>
    </source>
</evidence>
<evidence type="ECO:0000256" key="4">
    <source>
        <dbReference type="ARBA" id="ARBA00022692"/>
    </source>
</evidence>
<evidence type="ECO:0000313" key="10">
    <source>
        <dbReference type="Proteomes" id="UP000321157"/>
    </source>
</evidence>
<dbReference type="GO" id="GO:0009372">
    <property type="term" value="P:quorum sensing"/>
    <property type="evidence" value="ECO:0007669"/>
    <property type="project" value="UniProtKB-KW"/>
</dbReference>
<keyword evidence="1" id="KW-1003">Cell membrane</keyword>
<evidence type="ECO:0000256" key="3">
    <source>
        <dbReference type="ARBA" id="ARBA00022670"/>
    </source>
</evidence>
<keyword evidence="6 8" id="KW-1133">Transmembrane helix</keyword>
<dbReference type="GO" id="GO:0006508">
    <property type="term" value="P:proteolysis"/>
    <property type="evidence" value="ECO:0007669"/>
    <property type="project" value="UniProtKB-KW"/>
</dbReference>
<reference evidence="9 10" key="1">
    <citation type="submission" date="2019-07" db="EMBL/GenBank/DDBJ databases">
        <title>Whole genome shotgun sequence of Aneurinibacillus danicus NBRC 102444.</title>
        <authorList>
            <person name="Hosoyama A."/>
            <person name="Uohara A."/>
            <person name="Ohji S."/>
            <person name="Ichikawa N."/>
        </authorList>
    </citation>
    <scope>NUCLEOTIDE SEQUENCE [LARGE SCALE GENOMIC DNA]</scope>
    <source>
        <strain evidence="9 10">NBRC 102444</strain>
    </source>
</reference>
<dbReference type="RefSeq" id="WP_146812383.1">
    <property type="nucleotide sequence ID" value="NZ_BJXX01000225.1"/>
</dbReference>
<evidence type="ECO:0000256" key="2">
    <source>
        <dbReference type="ARBA" id="ARBA00022654"/>
    </source>
</evidence>
<dbReference type="Proteomes" id="UP000321157">
    <property type="component" value="Unassembled WGS sequence"/>
</dbReference>
<dbReference type="InterPro" id="IPR006741">
    <property type="entry name" value="AgrB"/>
</dbReference>
<dbReference type="GO" id="GO:0008233">
    <property type="term" value="F:peptidase activity"/>
    <property type="evidence" value="ECO:0007669"/>
    <property type="project" value="UniProtKB-KW"/>
</dbReference>
<dbReference type="OrthoDB" id="2854767at2"/>
<feature type="transmembrane region" description="Helical" evidence="8">
    <location>
        <begin position="48"/>
        <end position="69"/>
    </location>
</feature>
<organism evidence="9 10">
    <name type="scientific">Aneurinibacillus danicus</name>
    <dbReference type="NCBI Taxonomy" id="267746"/>
    <lineage>
        <taxon>Bacteria</taxon>
        <taxon>Bacillati</taxon>
        <taxon>Bacillota</taxon>
        <taxon>Bacilli</taxon>
        <taxon>Bacillales</taxon>
        <taxon>Paenibacillaceae</taxon>
        <taxon>Aneurinibacillus group</taxon>
        <taxon>Aneurinibacillus</taxon>
    </lineage>
</organism>
<accession>A0A511VD18</accession>
<dbReference type="Pfam" id="PF04647">
    <property type="entry name" value="AgrB"/>
    <property type="match status" value="1"/>
</dbReference>